<feature type="region of interest" description="Disordered" evidence="1">
    <location>
        <begin position="1072"/>
        <end position="1146"/>
    </location>
</feature>
<evidence type="ECO:0000313" key="2">
    <source>
        <dbReference type="EMBL" id="KAJ7330899.1"/>
    </source>
</evidence>
<sequence length="1279" mass="143284">MALWYVEDRPQTPRHPRPWREQVMEQTSVRPEWLDLLKISVAADWTIERIGGLFHVGTPDNAEPLNTTAMEWLVFSILRSKASIPLYVIWEVLPRSISGQPLSYLQELAPDNREIEYLQTLPGAVKFHIYERDPLTSAWRPLANDTAMDVDEPSQPTVRSAMESRCNTVKQTLSAYQPTLTRNPDYDPVYQPITDETPTLQKALYYRFGLVGEKNWRVPPRLPSAKTVQNLVGLPTAAITPVMQTFFGQCMDPETHHVGLVDRKLLDFHQNPTYAQPEHRYFDVLYEELWNHHETSTPLTAGNMLDEVRVNYYVLRERGKPLIDSRVLLIESPTDVFEILRQHWGPTIDHVVERLVSRGMSFRLALLNFQLLHTRRGFLALQYGGLVARLARPETFLEDLLHNLDHGIPEFADCLWNRQSSHAYWFQGLTPSEIELLCGVYHIATGKTDQQKDGTIAVSLNAGGLSEQTRQISWWPTPSAWQSGGLDPGWWSPVCEDWFLKKRGQYEMEKQHQVRQELEIHTGLAREDLHDNVSASRFTLRFLRLGLCATTLSPPTIELCQASPAELGVASPAELGLASKLAADTPFRGQALCERLLWRTRPSIAQIAPPPNSHLQFVSNKPFLRANAFVNGHSSPHRIVSGSRLSVCSPSASYRVILNDPQDLLDLSPYHTSNFSLFFADPSLRLVEEEQGALRDSDRVVSIHISLGHGLPALFKSALAIPRVVGGMVRSAPVTCCATRRVFLVCGRVWVAGHPVLRDVRKRTGDTAGVRWEMPSMDLNGIPPPYLMQDLFLATPEEHPPAYRRLPLYEDIVRDVGQLGEAMGVAGSPMAQNNDIGSAVFAAEIEIYDKEVKVDVEFAGKDARELLRGSLPVPSLPEYSFEGSAPSSSLSASQATALIESSVGSLPLSSLTHSIDPRPRPPGVSVTIHVKHEQARSPRVQKRVPVLDLGHHPDHAQPPPHAHPCAANYPRRRRWCRSTFAFLRSSGASNGSATAPVDTKYTGHILISNYHISYVLPKVFPVRYPDSDGYSPASGSLRCSPIVERNTVQLLAAIDMFVPYASRPPRSPYVWSLSRPRDTCTATSGRAYSRPQPHPRRSRSSRPQTKTLAWGTSHRTHTSPQSRSGTSSYDNIADDELSDSSTTGFSDGCGFPSAERIRVRWAKPMKVIGGRDGRRHVGVKDVKGDMTCEVLGKMWDLQHQQEGMVMSVEGDVQVRVVFRGCDDAGDGLIVNEYLGHLRKGLATFWVNPQVYSRVHPRVRRIAPFQREFQRGGNPHIPKR</sequence>
<name>A0AAD7EK37_9AGAR</name>
<dbReference type="Proteomes" id="UP001218218">
    <property type="component" value="Unassembled WGS sequence"/>
</dbReference>
<accession>A0AAD7EK37</accession>
<evidence type="ECO:0000256" key="1">
    <source>
        <dbReference type="SAM" id="MobiDB-lite"/>
    </source>
</evidence>
<evidence type="ECO:0000313" key="3">
    <source>
        <dbReference type="Proteomes" id="UP001218218"/>
    </source>
</evidence>
<feature type="compositionally biased region" description="Polar residues" evidence="1">
    <location>
        <begin position="1118"/>
        <end position="1130"/>
    </location>
</feature>
<protein>
    <submittedName>
        <fullName evidence="2">Uncharacterized protein</fullName>
    </submittedName>
</protein>
<dbReference type="EMBL" id="JARIHO010000036">
    <property type="protein sequence ID" value="KAJ7330899.1"/>
    <property type="molecule type" value="Genomic_DNA"/>
</dbReference>
<dbReference type="AlphaFoldDB" id="A0AAD7EK37"/>
<organism evidence="2 3">
    <name type="scientific">Mycena albidolilacea</name>
    <dbReference type="NCBI Taxonomy" id="1033008"/>
    <lineage>
        <taxon>Eukaryota</taxon>
        <taxon>Fungi</taxon>
        <taxon>Dikarya</taxon>
        <taxon>Basidiomycota</taxon>
        <taxon>Agaricomycotina</taxon>
        <taxon>Agaricomycetes</taxon>
        <taxon>Agaricomycetidae</taxon>
        <taxon>Agaricales</taxon>
        <taxon>Marasmiineae</taxon>
        <taxon>Mycenaceae</taxon>
        <taxon>Mycena</taxon>
    </lineage>
</organism>
<comment type="caution">
    <text evidence="2">The sequence shown here is derived from an EMBL/GenBank/DDBJ whole genome shotgun (WGS) entry which is preliminary data.</text>
</comment>
<reference evidence="2" key="1">
    <citation type="submission" date="2023-03" db="EMBL/GenBank/DDBJ databases">
        <title>Massive genome expansion in bonnet fungi (Mycena s.s.) driven by repeated elements and novel gene families across ecological guilds.</title>
        <authorList>
            <consortium name="Lawrence Berkeley National Laboratory"/>
            <person name="Harder C.B."/>
            <person name="Miyauchi S."/>
            <person name="Viragh M."/>
            <person name="Kuo A."/>
            <person name="Thoen E."/>
            <person name="Andreopoulos B."/>
            <person name="Lu D."/>
            <person name="Skrede I."/>
            <person name="Drula E."/>
            <person name="Henrissat B."/>
            <person name="Morin E."/>
            <person name="Kohler A."/>
            <person name="Barry K."/>
            <person name="LaButti K."/>
            <person name="Morin E."/>
            <person name="Salamov A."/>
            <person name="Lipzen A."/>
            <person name="Mereny Z."/>
            <person name="Hegedus B."/>
            <person name="Baldrian P."/>
            <person name="Stursova M."/>
            <person name="Weitz H."/>
            <person name="Taylor A."/>
            <person name="Grigoriev I.V."/>
            <person name="Nagy L.G."/>
            <person name="Martin F."/>
            <person name="Kauserud H."/>
        </authorList>
    </citation>
    <scope>NUCLEOTIDE SEQUENCE</scope>
    <source>
        <strain evidence="2">CBHHK002</strain>
    </source>
</reference>
<proteinExistence type="predicted"/>
<gene>
    <name evidence="2" type="ORF">DFH08DRAFT_1021972</name>
</gene>
<keyword evidence="3" id="KW-1185">Reference proteome</keyword>